<dbReference type="EMBL" id="CAICTM010001068">
    <property type="protein sequence ID" value="CAB9520060.1"/>
    <property type="molecule type" value="Genomic_DNA"/>
</dbReference>
<dbReference type="CDD" id="cd00201">
    <property type="entry name" value="WW"/>
    <property type="match status" value="1"/>
</dbReference>
<reference evidence="3" key="1">
    <citation type="submission" date="2020-06" db="EMBL/GenBank/DDBJ databases">
        <authorList>
            <consortium name="Plant Systems Biology data submission"/>
        </authorList>
    </citation>
    <scope>NUCLEOTIDE SEQUENCE</scope>
    <source>
        <strain evidence="3">D6</strain>
    </source>
</reference>
<dbReference type="Pfam" id="PF00397">
    <property type="entry name" value="WW"/>
    <property type="match status" value="1"/>
</dbReference>
<proteinExistence type="predicted"/>
<feature type="domain" description="WW" evidence="2">
    <location>
        <begin position="4"/>
        <end position="38"/>
    </location>
</feature>
<dbReference type="InterPro" id="IPR001202">
    <property type="entry name" value="WW_dom"/>
</dbReference>
<dbReference type="SUPFAM" id="SSF51045">
    <property type="entry name" value="WW domain"/>
    <property type="match status" value="1"/>
</dbReference>
<keyword evidence="4" id="KW-1185">Reference proteome</keyword>
<dbReference type="PROSITE" id="PS01159">
    <property type="entry name" value="WW_DOMAIN_1"/>
    <property type="match status" value="1"/>
</dbReference>
<sequence>MNSASLPAGWTSAIDPSSGRVYYANSTTGESSWEPPSIPQGQDFQQLNRRRQDEPDYHGRQQQDYHGQRQEYDRPQNHQQQRQYESPAQPAHQYQEQHHGRNPLLEAQQQPLESSTEHGSRPAALTTTTKTSTVSSVSALASSGLLVPAARAIVDSDQDVNTRKDIELYGITAGQLADLCAIQKEEMSERQIEFKPYTPITPYAISNTARRPPMEPGRLEIRLHSLYNQLRKIHE</sequence>
<evidence type="ECO:0000256" key="1">
    <source>
        <dbReference type="SAM" id="MobiDB-lite"/>
    </source>
</evidence>
<evidence type="ECO:0000313" key="4">
    <source>
        <dbReference type="Proteomes" id="UP001153069"/>
    </source>
</evidence>
<dbReference type="AlphaFoldDB" id="A0A9N8HPH9"/>
<gene>
    <name evidence="3" type="ORF">SEMRO_1070_G237810.1</name>
</gene>
<comment type="caution">
    <text evidence="3">The sequence shown here is derived from an EMBL/GenBank/DDBJ whole genome shotgun (WGS) entry which is preliminary data.</text>
</comment>
<accession>A0A9N8HPH9</accession>
<protein>
    <submittedName>
        <fullName evidence="3">Domain protein</fullName>
    </submittedName>
</protein>
<feature type="compositionally biased region" description="Polar residues" evidence="1">
    <location>
        <begin position="77"/>
        <end position="86"/>
    </location>
</feature>
<dbReference type="Proteomes" id="UP001153069">
    <property type="component" value="Unassembled WGS sequence"/>
</dbReference>
<organism evidence="3 4">
    <name type="scientific">Seminavis robusta</name>
    <dbReference type="NCBI Taxonomy" id="568900"/>
    <lineage>
        <taxon>Eukaryota</taxon>
        <taxon>Sar</taxon>
        <taxon>Stramenopiles</taxon>
        <taxon>Ochrophyta</taxon>
        <taxon>Bacillariophyta</taxon>
        <taxon>Bacillariophyceae</taxon>
        <taxon>Bacillariophycidae</taxon>
        <taxon>Naviculales</taxon>
        <taxon>Naviculaceae</taxon>
        <taxon>Seminavis</taxon>
    </lineage>
</organism>
<feature type="compositionally biased region" description="Low complexity" evidence="1">
    <location>
        <begin position="123"/>
        <end position="134"/>
    </location>
</feature>
<dbReference type="OrthoDB" id="49416at2759"/>
<dbReference type="Gene3D" id="2.20.70.10">
    <property type="match status" value="1"/>
</dbReference>
<dbReference type="InterPro" id="IPR036020">
    <property type="entry name" value="WW_dom_sf"/>
</dbReference>
<feature type="region of interest" description="Disordered" evidence="1">
    <location>
        <begin position="1"/>
        <end position="134"/>
    </location>
</feature>
<dbReference type="PROSITE" id="PS50020">
    <property type="entry name" value="WW_DOMAIN_2"/>
    <property type="match status" value="1"/>
</dbReference>
<evidence type="ECO:0000313" key="3">
    <source>
        <dbReference type="EMBL" id="CAB9520060.1"/>
    </source>
</evidence>
<feature type="compositionally biased region" description="Basic and acidic residues" evidence="1">
    <location>
        <begin position="50"/>
        <end position="76"/>
    </location>
</feature>
<name>A0A9N8HPH9_9STRA</name>
<evidence type="ECO:0000259" key="2">
    <source>
        <dbReference type="PROSITE" id="PS50020"/>
    </source>
</evidence>
<dbReference type="SMART" id="SM00456">
    <property type="entry name" value="WW"/>
    <property type="match status" value="1"/>
</dbReference>